<dbReference type="OrthoDB" id="774951at2759"/>
<dbReference type="GO" id="GO:0005524">
    <property type="term" value="F:ATP binding"/>
    <property type="evidence" value="ECO:0007669"/>
    <property type="project" value="InterPro"/>
</dbReference>
<dbReference type="SUPFAM" id="SSF56112">
    <property type="entry name" value="Protein kinase-like (PK-like)"/>
    <property type="match status" value="1"/>
</dbReference>
<dbReference type="AlphaFoldDB" id="A0A1W0WIY2"/>
<protein>
    <recommendedName>
        <fullName evidence="1">Protein kinase domain-containing protein</fullName>
    </recommendedName>
</protein>
<dbReference type="EMBL" id="MTYJ01000093">
    <property type="protein sequence ID" value="OQV15178.1"/>
    <property type="molecule type" value="Genomic_DNA"/>
</dbReference>
<dbReference type="InterPro" id="IPR011009">
    <property type="entry name" value="Kinase-like_dom_sf"/>
</dbReference>
<evidence type="ECO:0000259" key="1">
    <source>
        <dbReference type="PROSITE" id="PS50011"/>
    </source>
</evidence>
<dbReference type="Gene3D" id="1.10.510.10">
    <property type="entry name" value="Transferase(Phosphotransferase) domain 1"/>
    <property type="match status" value="1"/>
</dbReference>
<keyword evidence="3" id="KW-1185">Reference proteome</keyword>
<dbReference type="GO" id="GO:0004674">
    <property type="term" value="F:protein serine/threonine kinase activity"/>
    <property type="evidence" value="ECO:0007669"/>
    <property type="project" value="TreeGrafter"/>
</dbReference>
<dbReference type="InterPro" id="IPR001245">
    <property type="entry name" value="Ser-Thr/Tyr_kinase_cat_dom"/>
</dbReference>
<dbReference type="InterPro" id="IPR051681">
    <property type="entry name" value="Ser/Thr_Kinases-Pseudokinases"/>
</dbReference>
<comment type="caution">
    <text evidence="2">The sequence shown here is derived from an EMBL/GenBank/DDBJ whole genome shotgun (WGS) entry which is preliminary data.</text>
</comment>
<dbReference type="InterPro" id="IPR000719">
    <property type="entry name" value="Prot_kinase_dom"/>
</dbReference>
<organism evidence="2 3">
    <name type="scientific">Hypsibius exemplaris</name>
    <name type="common">Freshwater tardigrade</name>
    <dbReference type="NCBI Taxonomy" id="2072580"/>
    <lineage>
        <taxon>Eukaryota</taxon>
        <taxon>Metazoa</taxon>
        <taxon>Ecdysozoa</taxon>
        <taxon>Tardigrada</taxon>
        <taxon>Eutardigrada</taxon>
        <taxon>Parachela</taxon>
        <taxon>Hypsibioidea</taxon>
        <taxon>Hypsibiidae</taxon>
        <taxon>Hypsibius</taxon>
    </lineage>
</organism>
<feature type="domain" description="Protein kinase" evidence="1">
    <location>
        <begin position="1"/>
        <end position="222"/>
    </location>
</feature>
<evidence type="ECO:0000313" key="3">
    <source>
        <dbReference type="Proteomes" id="UP000192578"/>
    </source>
</evidence>
<name>A0A1W0WIY2_HYPEX</name>
<dbReference type="Pfam" id="PF07714">
    <property type="entry name" value="PK_Tyr_Ser-Thr"/>
    <property type="match status" value="1"/>
</dbReference>
<reference evidence="3" key="1">
    <citation type="submission" date="2017-01" db="EMBL/GenBank/DDBJ databases">
        <title>Comparative genomics of anhydrobiosis in the tardigrade Hypsibius dujardini.</title>
        <authorList>
            <person name="Yoshida Y."/>
            <person name="Koutsovoulos G."/>
            <person name="Laetsch D."/>
            <person name="Stevens L."/>
            <person name="Kumar S."/>
            <person name="Horikawa D."/>
            <person name="Ishino K."/>
            <person name="Komine S."/>
            <person name="Tomita M."/>
            <person name="Blaxter M."/>
            <person name="Arakawa K."/>
        </authorList>
    </citation>
    <scope>NUCLEOTIDE SEQUENCE [LARGE SCALE GENOMIC DNA]</scope>
    <source>
        <strain evidence="3">Z151</strain>
    </source>
</reference>
<dbReference type="Proteomes" id="UP000192578">
    <property type="component" value="Unassembled WGS sequence"/>
</dbReference>
<proteinExistence type="predicted"/>
<accession>A0A1W0WIY2</accession>
<dbReference type="PROSITE" id="PS50011">
    <property type="entry name" value="PROTEIN_KINASE_DOM"/>
    <property type="match status" value="1"/>
</dbReference>
<dbReference type="PANTHER" id="PTHR44329">
    <property type="entry name" value="SERINE/THREONINE-PROTEIN KINASE TNNI3K-RELATED"/>
    <property type="match status" value="1"/>
</dbReference>
<sequence length="241" mass="26998">MHVVSYFERIRNAELPSFPIKDPIWSPTDSGFGDSVLSFASQEDVHEESLRASTCCENYVEVRDWAVDYADLEVKAKVQQNATGDFHRQEPFCPFPRCNSTSTHTAATASRNYNYLTSFLAPEVLPLYSAAAGCGNNNVSSSSVYTEATDSFAFGSLLYEIFTEQKPFKSLAEREQFAALLDRSDIPSNVQEVIGQCWNRNPADRPSFPEILDSLTNRQPFLLSGRSFSQPDLFAQQSRAM</sequence>
<gene>
    <name evidence="2" type="ORF">BV898_10694</name>
</gene>
<evidence type="ECO:0000313" key="2">
    <source>
        <dbReference type="EMBL" id="OQV15178.1"/>
    </source>
</evidence>